<sequence>MTSAAREAAKAAITHLTRARPNLYELSSALGDRGIGRAFTKHSWRARPDWYPDTYWTLTKIKTRPSGRSGEAWGRLTWKGRTREGEERINGSMKPIWRELRREDGDGDARGGPRLSQPAAIDDESAG</sequence>
<protein>
    <submittedName>
        <fullName evidence="2">Uncharacterized protein</fullName>
    </submittedName>
</protein>
<dbReference type="GO" id="GO:0005739">
    <property type="term" value="C:mitochondrion"/>
    <property type="evidence" value="ECO:0007669"/>
    <property type="project" value="InterPro"/>
</dbReference>
<dbReference type="RefSeq" id="XP_001420145.1">
    <property type="nucleotide sequence ID" value="XM_001420108.1"/>
</dbReference>
<keyword evidence="3" id="KW-1185">Reference proteome</keyword>
<dbReference type="HOGENOM" id="CLU_1974245_0_0_1"/>
<evidence type="ECO:0000313" key="3">
    <source>
        <dbReference type="Proteomes" id="UP000001568"/>
    </source>
</evidence>
<organism evidence="2 3">
    <name type="scientific">Ostreococcus lucimarinus (strain CCE9901)</name>
    <dbReference type="NCBI Taxonomy" id="436017"/>
    <lineage>
        <taxon>Eukaryota</taxon>
        <taxon>Viridiplantae</taxon>
        <taxon>Chlorophyta</taxon>
        <taxon>Mamiellophyceae</taxon>
        <taxon>Mamiellales</taxon>
        <taxon>Bathycoccaceae</taxon>
        <taxon>Ostreococcus</taxon>
    </lineage>
</organism>
<dbReference type="eggNOG" id="ENOG502SCI0">
    <property type="taxonomic scope" value="Eukaryota"/>
</dbReference>
<dbReference type="KEGG" id="olu:OSTLU_26158"/>
<dbReference type="GeneID" id="5004011"/>
<dbReference type="STRING" id="436017.A4S3S6"/>
<dbReference type="Gramene" id="ABO98438">
    <property type="protein sequence ID" value="ABO98438"/>
    <property type="gene ID" value="OSTLU_26158"/>
</dbReference>
<dbReference type="EMBL" id="CP000590">
    <property type="protein sequence ID" value="ABO98438.1"/>
    <property type="molecule type" value="Genomic_DNA"/>
</dbReference>
<dbReference type="PANTHER" id="PTHR28589">
    <property type="entry name" value="28S RIBOSOMAL PROTEIN S34, MITOCHONDRIAL"/>
    <property type="match status" value="1"/>
</dbReference>
<reference evidence="2 3" key="1">
    <citation type="journal article" date="2007" name="Proc. Natl. Acad. Sci. U.S.A.">
        <title>The tiny eukaryote Ostreococcus provides genomic insights into the paradox of plankton speciation.</title>
        <authorList>
            <person name="Palenik B."/>
            <person name="Grimwood J."/>
            <person name="Aerts A."/>
            <person name="Rouze P."/>
            <person name="Salamov A."/>
            <person name="Putnam N."/>
            <person name="Dupont C."/>
            <person name="Jorgensen R."/>
            <person name="Derelle E."/>
            <person name="Rombauts S."/>
            <person name="Zhou K."/>
            <person name="Otillar R."/>
            <person name="Merchant S.S."/>
            <person name="Podell S."/>
            <person name="Gaasterland T."/>
            <person name="Napoli C."/>
            <person name="Gendler K."/>
            <person name="Manuell A."/>
            <person name="Tai V."/>
            <person name="Vallon O."/>
            <person name="Piganeau G."/>
            <person name="Jancek S."/>
            <person name="Heijde M."/>
            <person name="Jabbari K."/>
            <person name="Bowler C."/>
            <person name="Lohr M."/>
            <person name="Robbens S."/>
            <person name="Werner G."/>
            <person name="Dubchak I."/>
            <person name="Pazour G.J."/>
            <person name="Ren Q."/>
            <person name="Paulsen I."/>
            <person name="Delwiche C."/>
            <person name="Schmutz J."/>
            <person name="Rokhsar D."/>
            <person name="Van de Peer Y."/>
            <person name="Moreau H."/>
            <person name="Grigoriev I.V."/>
        </authorList>
    </citation>
    <scope>NUCLEOTIDE SEQUENCE [LARGE SCALE GENOMIC DNA]</scope>
    <source>
        <strain evidence="2 3">CCE9901</strain>
    </source>
</reference>
<evidence type="ECO:0000256" key="1">
    <source>
        <dbReference type="SAM" id="MobiDB-lite"/>
    </source>
</evidence>
<dbReference type="GO" id="GO:0003735">
    <property type="term" value="F:structural constituent of ribosome"/>
    <property type="evidence" value="ECO:0007669"/>
    <property type="project" value="InterPro"/>
</dbReference>
<dbReference type="InterPro" id="IPR032053">
    <property type="entry name" value="Ribosomal_mS34"/>
</dbReference>
<proteinExistence type="predicted"/>
<dbReference type="Pfam" id="PF16053">
    <property type="entry name" value="MRP-S34"/>
    <property type="match status" value="1"/>
</dbReference>
<feature type="region of interest" description="Disordered" evidence="1">
    <location>
        <begin position="84"/>
        <end position="127"/>
    </location>
</feature>
<name>A4S3S6_OSTLU</name>
<feature type="compositionally biased region" description="Basic and acidic residues" evidence="1">
    <location>
        <begin position="96"/>
        <end position="111"/>
    </location>
</feature>
<dbReference type="PANTHER" id="PTHR28589:SF1">
    <property type="entry name" value="SMALL RIBOSOMAL SUBUNIT PROTEIN MS34"/>
    <property type="match status" value="1"/>
</dbReference>
<dbReference type="Proteomes" id="UP000001568">
    <property type="component" value="Chromosome 10"/>
</dbReference>
<evidence type="ECO:0000313" key="2">
    <source>
        <dbReference type="EMBL" id="ABO98438.1"/>
    </source>
</evidence>
<dbReference type="OMA" id="FARTRWE"/>
<accession>A4S3S6</accession>
<dbReference type="OrthoDB" id="16434at2759"/>
<dbReference type="AlphaFoldDB" id="A4S3S6"/>
<gene>
    <name evidence="2" type="ORF">OSTLU_26158</name>
</gene>